<dbReference type="RefSeq" id="WP_285981181.1">
    <property type="nucleotide sequence ID" value="NZ_JASVDS010000001.1"/>
</dbReference>
<dbReference type="EMBL" id="JASVDS010000001">
    <property type="protein sequence ID" value="MDL5031061.1"/>
    <property type="molecule type" value="Genomic_DNA"/>
</dbReference>
<keyword evidence="1" id="KW-0732">Signal</keyword>
<feature type="chain" id="PRO_5046587597" evidence="1">
    <location>
        <begin position="25"/>
        <end position="509"/>
    </location>
</feature>
<comment type="caution">
    <text evidence="2">The sequence shown here is derived from an EMBL/GenBank/DDBJ whole genome shotgun (WGS) entry which is preliminary data.</text>
</comment>
<keyword evidence="3" id="KW-1185">Reference proteome</keyword>
<dbReference type="Proteomes" id="UP001238603">
    <property type="component" value="Unassembled WGS sequence"/>
</dbReference>
<sequence>MRTTLTTAALAAAAALLQPPHAHAATALVLQDQAALRAAARDAAPSQAALWRGEAVEIRGERLDYYQVYDYRRERGGFVRKGQVLPLDGPAAEPAALLAALRLVRLQPGAESLGLGLAAAYVQQARAEQMAGPGGVEALDALGTLAERLADRASRSNAARLDTPQTSTDTQLAAQLDVAARYGLKFQSFEREAGSLQICYEGEVFRRVLALPASTPEQQVRAALALTRGDCQNPAATPAQKLQRDLWRADILGRVQAPGLAPIWRNRLAMRQAGVWSSLAYALARQPDAAAATPSQAASARALQALARLQAAELADEDQPLANDAAMRVNAVRWQALPAGNAPMSWRRGNDELQLRVVPGADGDQCLLLQSAKAKEALLRHCSYGLIQTASFSVNREGNAAVLAVQPTESWRELWVLRATPQGWRLDVLPPAAANPGLGYAEFAGWVPGGQQLLMVRESRAEGRYSARSFEVVDLPTLAVQRRSGEAQQLGPFQRWADAGWKTGSLSLR</sequence>
<gene>
    <name evidence="2" type="ORF">QRD43_04000</name>
</gene>
<feature type="signal peptide" evidence="1">
    <location>
        <begin position="1"/>
        <end position="24"/>
    </location>
</feature>
<reference evidence="2 3" key="1">
    <citation type="submission" date="2023-06" db="EMBL/GenBank/DDBJ databases">
        <title>Pelomonas sp. APW6 16S ribosomal RNA gene genome sequencing and assembly.</title>
        <authorList>
            <person name="Woo H."/>
        </authorList>
    </citation>
    <scope>NUCLEOTIDE SEQUENCE [LARGE SCALE GENOMIC DNA]</scope>
    <source>
        <strain evidence="2 3">APW6</strain>
    </source>
</reference>
<evidence type="ECO:0000313" key="3">
    <source>
        <dbReference type="Proteomes" id="UP001238603"/>
    </source>
</evidence>
<protein>
    <submittedName>
        <fullName evidence="2">Uncharacterized protein</fullName>
    </submittedName>
</protein>
<name>A0ABT7LHM7_9BURK</name>
<proteinExistence type="predicted"/>
<organism evidence="2 3">
    <name type="scientific">Roseateles subflavus</name>
    <dbReference type="NCBI Taxonomy" id="3053353"/>
    <lineage>
        <taxon>Bacteria</taxon>
        <taxon>Pseudomonadati</taxon>
        <taxon>Pseudomonadota</taxon>
        <taxon>Betaproteobacteria</taxon>
        <taxon>Burkholderiales</taxon>
        <taxon>Sphaerotilaceae</taxon>
        <taxon>Roseateles</taxon>
    </lineage>
</organism>
<evidence type="ECO:0000256" key="1">
    <source>
        <dbReference type="SAM" id="SignalP"/>
    </source>
</evidence>
<evidence type="ECO:0000313" key="2">
    <source>
        <dbReference type="EMBL" id="MDL5031061.1"/>
    </source>
</evidence>
<accession>A0ABT7LHM7</accession>